<dbReference type="EMBL" id="CP059735">
    <property type="protein sequence ID" value="WDE01994.1"/>
    <property type="molecule type" value="Genomic_DNA"/>
</dbReference>
<comment type="pathway">
    <text evidence="2 6">Cofactor biosynthesis; 7,8-dihydroneopterin triphosphate biosynthesis; 7,8-dihydroneopterin triphosphate from GTP: step 1/1.</text>
</comment>
<dbReference type="GO" id="GO:0003934">
    <property type="term" value="F:GTP cyclohydrolase I activity"/>
    <property type="evidence" value="ECO:0007669"/>
    <property type="project" value="UniProtKB-UniRule"/>
</dbReference>
<dbReference type="NCBIfam" id="NF006826">
    <property type="entry name" value="PRK09347.1-3"/>
    <property type="match status" value="1"/>
</dbReference>
<feature type="binding site" evidence="6">
    <location>
        <position position="95"/>
    </location>
    <ligand>
        <name>Zn(2+)</name>
        <dbReference type="ChEBI" id="CHEBI:29105"/>
    </ligand>
</feature>
<sequence>MDQKLKAVVSEADENLQVEQPMEQEFKRIITAIGEDPSREGLVDTPSRAAKALKYLTRGYEQDLDTVINGALFSSECDSMVVVDHIELYSLCEHHMLPFTGRCHIGYIPNGKVLGLSKLARIVDMYARRLQIQENLTQEIANAIMEVTGAKGVGVVVEASHLCMRMRGVEKQNSEMKTSCMLGSFMKDKDTRAEFLQLIKA</sequence>
<evidence type="ECO:0000256" key="3">
    <source>
        <dbReference type="ARBA" id="ARBA00008085"/>
    </source>
</evidence>
<evidence type="ECO:0000256" key="4">
    <source>
        <dbReference type="ARBA" id="ARBA00022563"/>
    </source>
</evidence>
<dbReference type="GO" id="GO:0005737">
    <property type="term" value="C:cytoplasm"/>
    <property type="evidence" value="ECO:0007669"/>
    <property type="project" value="TreeGrafter"/>
</dbReference>
<feature type="binding site" evidence="6">
    <location>
        <position position="163"/>
    </location>
    <ligand>
        <name>Zn(2+)</name>
        <dbReference type="ChEBI" id="CHEBI:29105"/>
    </ligand>
</feature>
<evidence type="ECO:0000256" key="6">
    <source>
        <dbReference type="HAMAP-Rule" id="MF_00223"/>
    </source>
</evidence>
<comment type="subunit">
    <text evidence="6">Homopolymer.</text>
</comment>
<proteinExistence type="inferred from homology"/>
<dbReference type="AlphaFoldDB" id="A0AAF0C6M4"/>
<keyword evidence="4 6" id="KW-0554">One-carbon metabolism</keyword>
<dbReference type="KEGG" id="tact:SG35_023200"/>
<dbReference type="Gene3D" id="3.30.1130.10">
    <property type="match status" value="1"/>
</dbReference>
<accession>A0AAF0C6M4</accession>
<reference evidence="8 9" key="1">
    <citation type="journal article" date="2015" name="Genome Announc.">
        <title>Draft Genome Sequences of Marine Isolates of Thalassomonas viridans and Thalassomonas actiniarum.</title>
        <authorList>
            <person name="Olonade I."/>
            <person name="van Zyl L.J."/>
            <person name="Trindade M."/>
        </authorList>
    </citation>
    <scope>NUCLEOTIDE SEQUENCE [LARGE SCALE GENOMIC DNA]</scope>
    <source>
        <strain evidence="8 9">A5K-106</strain>
    </source>
</reference>
<keyword evidence="5 6" id="KW-0378">Hydrolase</keyword>
<comment type="catalytic activity">
    <reaction evidence="1 6">
        <text>GTP + H2O = 7,8-dihydroneopterin 3'-triphosphate + formate + H(+)</text>
        <dbReference type="Rhea" id="RHEA:17473"/>
        <dbReference type="ChEBI" id="CHEBI:15377"/>
        <dbReference type="ChEBI" id="CHEBI:15378"/>
        <dbReference type="ChEBI" id="CHEBI:15740"/>
        <dbReference type="ChEBI" id="CHEBI:37565"/>
        <dbReference type="ChEBI" id="CHEBI:58462"/>
        <dbReference type="EC" id="3.5.4.16"/>
    </reaction>
</comment>
<dbReference type="GO" id="GO:0006730">
    <property type="term" value="P:one-carbon metabolic process"/>
    <property type="evidence" value="ECO:0007669"/>
    <property type="project" value="UniProtKB-UniRule"/>
</dbReference>
<dbReference type="PANTHER" id="PTHR11109">
    <property type="entry name" value="GTP CYCLOHYDROLASE I"/>
    <property type="match status" value="1"/>
</dbReference>
<dbReference type="Gene3D" id="1.10.286.10">
    <property type="match status" value="1"/>
</dbReference>
<comment type="similarity">
    <text evidence="3 6">Belongs to the GTP cyclohydrolase I family.</text>
</comment>
<gene>
    <name evidence="6 8" type="primary">folE</name>
    <name evidence="8" type="ORF">SG35_023200</name>
</gene>
<evidence type="ECO:0000259" key="7">
    <source>
        <dbReference type="Pfam" id="PF01227"/>
    </source>
</evidence>
<dbReference type="GO" id="GO:0005525">
    <property type="term" value="F:GTP binding"/>
    <property type="evidence" value="ECO:0007669"/>
    <property type="project" value="UniProtKB-KW"/>
</dbReference>
<keyword evidence="6" id="KW-0342">GTP-binding</keyword>
<evidence type="ECO:0000256" key="2">
    <source>
        <dbReference type="ARBA" id="ARBA00005080"/>
    </source>
</evidence>
<keyword evidence="6" id="KW-0547">Nucleotide-binding</keyword>
<protein>
    <recommendedName>
        <fullName evidence="6">GTP cyclohydrolase 1</fullName>
        <ecNumber evidence="6">3.5.4.16</ecNumber>
    </recommendedName>
    <alternativeName>
        <fullName evidence="6">GTP cyclohydrolase I</fullName>
        <shortName evidence="6">GTP-CH-I</shortName>
    </alternativeName>
</protein>
<organism evidence="8 9">
    <name type="scientific">Thalassomonas actiniarum</name>
    <dbReference type="NCBI Taxonomy" id="485447"/>
    <lineage>
        <taxon>Bacteria</taxon>
        <taxon>Pseudomonadati</taxon>
        <taxon>Pseudomonadota</taxon>
        <taxon>Gammaproteobacteria</taxon>
        <taxon>Alteromonadales</taxon>
        <taxon>Colwelliaceae</taxon>
        <taxon>Thalassomonas</taxon>
    </lineage>
</organism>
<evidence type="ECO:0000313" key="8">
    <source>
        <dbReference type="EMBL" id="WDE01994.1"/>
    </source>
</evidence>
<dbReference type="FunFam" id="3.30.1130.10:FF:000001">
    <property type="entry name" value="GTP cyclohydrolase 1"/>
    <property type="match status" value="1"/>
</dbReference>
<dbReference type="InterPro" id="IPR020602">
    <property type="entry name" value="GTP_CycHdrlase_I_dom"/>
</dbReference>
<keyword evidence="9" id="KW-1185">Reference proteome</keyword>
<dbReference type="InterPro" id="IPR043133">
    <property type="entry name" value="GTP-CH-I_C/QueF"/>
</dbReference>
<dbReference type="HAMAP" id="MF_00223">
    <property type="entry name" value="FolE"/>
    <property type="match status" value="1"/>
</dbReference>
<dbReference type="GO" id="GO:0006729">
    <property type="term" value="P:tetrahydrobiopterin biosynthetic process"/>
    <property type="evidence" value="ECO:0007669"/>
    <property type="project" value="TreeGrafter"/>
</dbReference>
<keyword evidence="6" id="KW-0862">Zinc</keyword>
<feature type="domain" description="GTP cyclohydrolase I" evidence="7">
    <location>
        <begin position="22"/>
        <end position="199"/>
    </location>
</feature>
<dbReference type="EC" id="3.5.4.16" evidence="6"/>
<dbReference type="NCBIfam" id="NF006825">
    <property type="entry name" value="PRK09347.1-2"/>
    <property type="match status" value="1"/>
</dbReference>
<evidence type="ECO:0000256" key="5">
    <source>
        <dbReference type="ARBA" id="ARBA00022801"/>
    </source>
</evidence>
<dbReference type="InterPro" id="IPR018234">
    <property type="entry name" value="GTP_CycHdrlase_I_CS"/>
</dbReference>
<dbReference type="GO" id="GO:0008270">
    <property type="term" value="F:zinc ion binding"/>
    <property type="evidence" value="ECO:0007669"/>
    <property type="project" value="UniProtKB-UniRule"/>
</dbReference>
<dbReference type="Proteomes" id="UP000032568">
    <property type="component" value="Chromosome"/>
</dbReference>
<evidence type="ECO:0000313" key="9">
    <source>
        <dbReference type="Proteomes" id="UP000032568"/>
    </source>
</evidence>
<dbReference type="InterPro" id="IPR001474">
    <property type="entry name" value="GTP_CycHdrlase_I"/>
</dbReference>
<dbReference type="SUPFAM" id="SSF55620">
    <property type="entry name" value="Tetrahydrobiopterin biosynthesis enzymes-like"/>
    <property type="match status" value="1"/>
</dbReference>
<dbReference type="InterPro" id="IPR043134">
    <property type="entry name" value="GTP-CH-I_N"/>
</dbReference>
<reference evidence="8 9" key="2">
    <citation type="journal article" date="2022" name="Mar. Drugs">
        <title>Bioassay-Guided Fractionation Leads to the Detection of Cholic Acid Generated by the Rare Thalassomonas sp.</title>
        <authorList>
            <person name="Pheiffer F."/>
            <person name="Schneider Y.K."/>
            <person name="Hansen E.H."/>
            <person name="Andersen J.H."/>
            <person name="Isaksson J."/>
            <person name="Busche T."/>
            <person name="R C."/>
            <person name="Kalinowski J."/>
            <person name="Zyl L.V."/>
            <person name="Trindade M."/>
        </authorList>
    </citation>
    <scope>NUCLEOTIDE SEQUENCE [LARGE SCALE GENOMIC DNA]</scope>
    <source>
        <strain evidence="8 9">A5K-106</strain>
    </source>
</reference>
<dbReference type="NCBIfam" id="TIGR00063">
    <property type="entry name" value="folE"/>
    <property type="match status" value="1"/>
</dbReference>
<name>A0AAF0C6M4_9GAMM</name>
<dbReference type="Pfam" id="PF01227">
    <property type="entry name" value="GTP_cyclohydroI"/>
    <property type="match status" value="1"/>
</dbReference>
<dbReference type="GO" id="GO:0046654">
    <property type="term" value="P:tetrahydrofolate biosynthetic process"/>
    <property type="evidence" value="ECO:0007669"/>
    <property type="project" value="UniProtKB-UniRule"/>
</dbReference>
<keyword evidence="6" id="KW-0479">Metal-binding</keyword>
<dbReference type="PANTHER" id="PTHR11109:SF7">
    <property type="entry name" value="GTP CYCLOHYDROLASE 1"/>
    <property type="match status" value="1"/>
</dbReference>
<dbReference type="PROSITE" id="PS00860">
    <property type="entry name" value="GTP_CYCLOHYDROL_1_2"/>
    <property type="match status" value="1"/>
</dbReference>
<feature type="binding site" evidence="6">
    <location>
        <position position="92"/>
    </location>
    <ligand>
        <name>Zn(2+)</name>
        <dbReference type="ChEBI" id="CHEBI:29105"/>
    </ligand>
</feature>
<evidence type="ECO:0000256" key="1">
    <source>
        <dbReference type="ARBA" id="ARBA00001052"/>
    </source>
</evidence>